<reference evidence="2 3" key="1">
    <citation type="journal article" date="2016" name="Nat. Commun.">
        <title>Thousands of microbial genomes shed light on interconnected biogeochemical processes in an aquifer system.</title>
        <authorList>
            <person name="Anantharaman K."/>
            <person name="Brown C.T."/>
            <person name="Hug L.A."/>
            <person name="Sharon I."/>
            <person name="Castelle C.J."/>
            <person name="Probst A.J."/>
            <person name="Thomas B.C."/>
            <person name="Singh A."/>
            <person name="Wilkins M.J."/>
            <person name="Karaoz U."/>
            <person name="Brodie E.L."/>
            <person name="Williams K.H."/>
            <person name="Hubbard S.S."/>
            <person name="Banfield J.F."/>
        </authorList>
    </citation>
    <scope>NUCLEOTIDE SEQUENCE [LARGE SCALE GENOMIC DNA]</scope>
</reference>
<protein>
    <recommendedName>
        <fullName evidence="4">DUF192 domain-containing protein</fullName>
    </recommendedName>
</protein>
<comment type="caution">
    <text evidence="2">The sequence shown here is derived from an EMBL/GenBank/DDBJ whole genome shotgun (WGS) entry which is preliminary data.</text>
</comment>
<feature type="transmembrane region" description="Helical" evidence="1">
    <location>
        <begin position="6"/>
        <end position="33"/>
    </location>
</feature>
<keyword evidence="1" id="KW-1133">Transmembrane helix</keyword>
<proteinExistence type="predicted"/>
<dbReference type="InterPro" id="IPR003795">
    <property type="entry name" value="DUF192"/>
</dbReference>
<evidence type="ECO:0000313" key="3">
    <source>
        <dbReference type="Proteomes" id="UP000176846"/>
    </source>
</evidence>
<organism evidence="2 3">
    <name type="scientific">Candidatus Uhrbacteria bacterium RIFCSPLOWO2_01_FULL_47_25</name>
    <dbReference type="NCBI Taxonomy" id="1802402"/>
    <lineage>
        <taxon>Bacteria</taxon>
        <taxon>Candidatus Uhriibacteriota</taxon>
    </lineage>
</organism>
<dbReference type="PANTHER" id="PTHR37953">
    <property type="entry name" value="UPF0127 PROTEIN MJ1496"/>
    <property type="match status" value="1"/>
</dbReference>
<evidence type="ECO:0008006" key="4">
    <source>
        <dbReference type="Google" id="ProtNLM"/>
    </source>
</evidence>
<dbReference type="Proteomes" id="UP000176846">
    <property type="component" value="Unassembled WGS sequence"/>
</dbReference>
<accession>A0A1F7UZ65</accession>
<evidence type="ECO:0000256" key="1">
    <source>
        <dbReference type="SAM" id="Phobius"/>
    </source>
</evidence>
<dbReference type="EMBL" id="MGEK01000004">
    <property type="protein sequence ID" value="OGL83007.1"/>
    <property type="molecule type" value="Genomic_DNA"/>
</dbReference>
<dbReference type="PANTHER" id="PTHR37953:SF1">
    <property type="entry name" value="UPF0127 PROTEIN MJ1496"/>
    <property type="match status" value="1"/>
</dbReference>
<keyword evidence="1" id="KW-0472">Membrane</keyword>
<sequence>MVRRNYVIAASIWLILILAVFLIAFAMAINIIVSKKQSKEIIVNGDKAVVSIGNTQLVVRIADTPAKQNKGLGGQTNLGANEGILFVFTKSDYYSFWMKDMLFPIDIIWIGENGQVMGVTEHVKPDSFPRTYQPPTAARYVLEVQDGWAQRYKIKVGDLVTIKEN</sequence>
<dbReference type="Pfam" id="PF02643">
    <property type="entry name" value="DUF192"/>
    <property type="match status" value="1"/>
</dbReference>
<keyword evidence="1" id="KW-0812">Transmembrane</keyword>
<name>A0A1F7UZ65_9BACT</name>
<evidence type="ECO:0000313" key="2">
    <source>
        <dbReference type="EMBL" id="OGL83007.1"/>
    </source>
</evidence>
<dbReference type="AlphaFoldDB" id="A0A1F7UZ65"/>
<gene>
    <name evidence="2" type="ORF">A2936_03600</name>
</gene>
<dbReference type="InterPro" id="IPR038695">
    <property type="entry name" value="Saro_0823-like_sf"/>
</dbReference>
<dbReference type="Gene3D" id="2.60.120.1140">
    <property type="entry name" value="Protein of unknown function DUF192"/>
    <property type="match status" value="1"/>
</dbReference>